<reference evidence="4" key="3">
    <citation type="submission" date="2017-01" db="EMBL/GenBank/DDBJ databases">
        <authorList>
            <person name="Mah S.A."/>
            <person name="Swanson W.J."/>
            <person name="Moy G.W."/>
            <person name="Vacquier V.D."/>
        </authorList>
    </citation>
    <scope>NUCLEOTIDE SEQUENCE [LARGE SCALE GENOMIC DNA]</scope>
    <source>
        <strain evidence="4">65</strain>
    </source>
</reference>
<dbReference type="VEuPathDB" id="FungiDB:BON22_3058"/>
<feature type="compositionally biased region" description="Polar residues" evidence="2">
    <location>
        <begin position="137"/>
        <end position="155"/>
    </location>
</feature>
<feature type="region of interest" description="Disordered" evidence="2">
    <location>
        <begin position="20"/>
        <end position="269"/>
    </location>
</feature>
<organism evidence="3">
    <name type="scientific">Cyberlindnera fabianii</name>
    <name type="common">Yeast</name>
    <name type="synonym">Hansenula fabianii</name>
    <dbReference type="NCBI Taxonomy" id="36022"/>
    <lineage>
        <taxon>Eukaryota</taxon>
        <taxon>Fungi</taxon>
        <taxon>Dikarya</taxon>
        <taxon>Ascomycota</taxon>
        <taxon>Saccharomycotina</taxon>
        <taxon>Saccharomycetes</taxon>
        <taxon>Phaffomycetales</taxon>
        <taxon>Phaffomycetaceae</taxon>
        <taxon>Cyberlindnera</taxon>
    </lineage>
</organism>
<feature type="compositionally biased region" description="Polar residues" evidence="2">
    <location>
        <begin position="192"/>
        <end position="222"/>
    </location>
</feature>
<feature type="coiled-coil region" evidence="1">
    <location>
        <begin position="285"/>
        <end position="319"/>
    </location>
</feature>
<evidence type="ECO:0000313" key="5">
    <source>
        <dbReference type="Proteomes" id="UP000189513"/>
    </source>
</evidence>
<feature type="compositionally biased region" description="Low complexity" evidence="2">
    <location>
        <begin position="159"/>
        <end position="168"/>
    </location>
</feature>
<feature type="region of interest" description="Disordered" evidence="2">
    <location>
        <begin position="408"/>
        <end position="446"/>
    </location>
</feature>
<feature type="compositionally biased region" description="Basic and acidic residues" evidence="2">
    <location>
        <begin position="418"/>
        <end position="429"/>
    </location>
</feature>
<evidence type="ECO:0000256" key="1">
    <source>
        <dbReference type="SAM" id="Coils"/>
    </source>
</evidence>
<evidence type="ECO:0000313" key="3">
    <source>
        <dbReference type="EMBL" id="CDR41196.1"/>
    </source>
</evidence>
<evidence type="ECO:0000256" key="2">
    <source>
        <dbReference type="SAM" id="MobiDB-lite"/>
    </source>
</evidence>
<keyword evidence="5" id="KW-1185">Reference proteome</keyword>
<evidence type="ECO:0000313" key="4">
    <source>
        <dbReference type="EMBL" id="ONH67036.1"/>
    </source>
</evidence>
<dbReference type="OrthoDB" id="3981106at2759"/>
<feature type="compositionally biased region" description="Polar residues" evidence="2">
    <location>
        <begin position="20"/>
        <end position="62"/>
    </location>
</feature>
<sequence>MDKDEKFDRFIEDFDRKLNTDTSTYKTILTRPTSPPADNTRISGPQSPLLTTPTKARRNSISPEKAPLSGPIDKDTRNSQPSPRHMELKPSTTESPSAPASSHRLQNDQQQQHQQQNASSPGVRQVRLTGSAGGLKRSNTISGGLTTNISSVHRQPSTRRGLNLGLNLKRTEGAPVHSQRQPGSLRSPEILTPSQETSKRLTSPNTDTKSRQYNAQTPSNRRTPMLGTQAASNAADTPVPSKTSPSHQFATPSTTSNPDLRRTRRNTNTSVVSEYDDVDDSLRMLAAKEMKVAEMKHKLKMLQQEIDFEEQELKKLRDKVGNTIYKGISPQHNHTKILAKSNASSSNTPKNDPSKKESIWTRPVNFLNQFDQLLQTEIERINKEGFKHPNEAAADSQSGGFWSFVNEVKQGLLGEDDSPTRDKSTRDNESETEGMPEQEMITIREH</sequence>
<keyword evidence="1" id="KW-0175">Coiled coil</keyword>
<dbReference type="EMBL" id="LK052891">
    <property type="protein sequence ID" value="CDR41196.1"/>
    <property type="molecule type" value="Genomic_DNA"/>
</dbReference>
<feature type="compositionally biased region" description="Low complexity" evidence="2">
    <location>
        <begin position="90"/>
        <end position="117"/>
    </location>
</feature>
<dbReference type="OMA" id="QEMITIR"/>
<protein>
    <submittedName>
        <fullName evidence="3">CYFA0S06e03686g1_1</fullName>
    </submittedName>
    <submittedName>
        <fullName evidence="4">Topoisomerase I damage affected protein 11</fullName>
    </submittedName>
</protein>
<keyword evidence="4" id="KW-0413">Isomerase</keyword>
<reference evidence="5" key="2">
    <citation type="journal article" date="2017" name="Genome Announc.">
        <title>Genome sequences of Cyberlindnera fabianii 65, Pichia kudriavzevii 129, and Saccharomyces cerevisiae 131 isolated from fermented masau fruits in Zimbabwe.</title>
        <authorList>
            <person name="van Rijswijck I.M.H."/>
            <person name="Derks M.F.L."/>
            <person name="Abee T."/>
            <person name="de Ridder D."/>
            <person name="Smid E.J."/>
        </authorList>
    </citation>
    <scope>NUCLEOTIDE SEQUENCE [LARGE SCALE GENOMIC DNA]</scope>
    <source>
        <strain evidence="5">65</strain>
    </source>
</reference>
<name>A0A061AU83_CYBFA</name>
<dbReference type="EMBL" id="MPUK01000005">
    <property type="protein sequence ID" value="ONH67036.1"/>
    <property type="molecule type" value="Genomic_DNA"/>
</dbReference>
<dbReference type="GO" id="GO:0016853">
    <property type="term" value="F:isomerase activity"/>
    <property type="evidence" value="ECO:0007669"/>
    <property type="project" value="UniProtKB-KW"/>
</dbReference>
<proteinExistence type="predicted"/>
<gene>
    <name evidence="4" type="ORF">BON22_3058</name>
    <name evidence="3" type="ORF">CYFA0S_06e03686g</name>
</gene>
<feature type="compositionally biased region" description="Polar residues" evidence="2">
    <location>
        <begin position="229"/>
        <end position="258"/>
    </location>
</feature>
<dbReference type="AlphaFoldDB" id="A0A061AU83"/>
<dbReference type="Proteomes" id="UP000189513">
    <property type="component" value="Unassembled WGS sequence"/>
</dbReference>
<reference evidence="3" key="1">
    <citation type="journal article" date="2014" name="Genome Announc.">
        <title>Genome sequence of the yeast Cyberlindnera fabianii (Hansenula fabianii).</title>
        <authorList>
            <person name="Freel K.C."/>
            <person name="Sarilar V."/>
            <person name="Neuveglise C."/>
            <person name="Devillers H."/>
            <person name="Friedrich A."/>
            <person name="Schacherer J."/>
        </authorList>
    </citation>
    <scope>NUCLEOTIDE SEQUENCE</scope>
    <source>
        <strain evidence="3">YJS4271</strain>
    </source>
</reference>
<accession>A0A061AU83</accession>